<accession>A0A2A2LKH8</accession>
<sequence>MESLLAIQRLSELQAKFSDCPFAFDAESLLAMAHKEQELPPISSGNNNSSSDSSVSGSLSDNSLEANGAASNGSVIGGGGELLNAKIVDYRGHKVAGFEINGKNMICLPQVYELFLKNMVGGLHTVYTKLKRLEVRTLRSCGAIQPGVNRCKLIEISDFEKLLEDCTNTCTRPGRPPKRYSTEEWMTLTAVNGKQAKYDSGSENGNGNLTPTGVALGLHNSTTAPVLSALDHRVSSVAALLSDDSSHSSPCLLPSSAAPLPTLPASACSSNPLLFSHLISPLAVQQLLMQHMINFGDAHRQKQRQTNEDAELNECTQTTTISNIEISSENSNSSEQLTEDKDEESEENPEGSQPLNLTKNGSEPSSDNDSLENMKELSPNQSITITERGSSSSGSNNSSDESRTAVEKMVNLIEMARDIFKVQKEDIQKERGDFTELRNTLKDAICGEEKLRIELEKERKKSHLYFRKFCRARREVLSLKEELLSFRSSSTSSSSANNN</sequence>
<comment type="caution">
    <text evidence="6">The sequence shown here is derived from an EMBL/GenBank/DDBJ whole genome shotgun (WGS) entry which is preliminary data.</text>
</comment>
<comment type="similarity">
    <text evidence="3">Belongs to the DACH/dachshund family.</text>
</comment>
<organism evidence="6 7">
    <name type="scientific">Diploscapter pachys</name>
    <dbReference type="NCBI Taxonomy" id="2018661"/>
    <lineage>
        <taxon>Eukaryota</taxon>
        <taxon>Metazoa</taxon>
        <taxon>Ecdysozoa</taxon>
        <taxon>Nematoda</taxon>
        <taxon>Chromadorea</taxon>
        <taxon>Rhabditida</taxon>
        <taxon>Rhabditina</taxon>
        <taxon>Rhabditomorpha</taxon>
        <taxon>Rhabditoidea</taxon>
        <taxon>Rhabditidae</taxon>
        <taxon>Diploscapter</taxon>
    </lineage>
</organism>
<proteinExistence type="inferred from homology"/>
<feature type="region of interest" description="Disordered" evidence="4">
    <location>
        <begin position="299"/>
        <end position="404"/>
    </location>
</feature>
<evidence type="ECO:0000256" key="4">
    <source>
        <dbReference type="SAM" id="MobiDB-lite"/>
    </source>
</evidence>
<dbReference type="Pfam" id="PF02437">
    <property type="entry name" value="Ski_Sno_DHD"/>
    <property type="match status" value="1"/>
</dbReference>
<comment type="subcellular location">
    <subcellularLocation>
        <location evidence="1">Nucleus</location>
    </subcellularLocation>
</comment>
<feature type="domain" description="SKI/SNO/DAC" evidence="5">
    <location>
        <begin position="85"/>
        <end position="168"/>
    </location>
</feature>
<dbReference type="AlphaFoldDB" id="A0A2A2LKH8"/>
<feature type="compositionally biased region" description="Low complexity" evidence="4">
    <location>
        <begin position="43"/>
        <end position="61"/>
    </location>
</feature>
<evidence type="ECO:0000313" key="7">
    <source>
        <dbReference type="Proteomes" id="UP000218231"/>
    </source>
</evidence>
<feature type="region of interest" description="Disordered" evidence="4">
    <location>
        <begin position="39"/>
        <end position="61"/>
    </location>
</feature>
<evidence type="ECO:0000256" key="1">
    <source>
        <dbReference type="ARBA" id="ARBA00004123"/>
    </source>
</evidence>
<dbReference type="OrthoDB" id="6436112at2759"/>
<dbReference type="InterPro" id="IPR052417">
    <property type="entry name" value="Dachshund_domain"/>
</dbReference>
<dbReference type="Gene3D" id="3.10.260.20">
    <property type="entry name" value="Ski"/>
    <property type="match status" value="1"/>
</dbReference>
<dbReference type="GO" id="GO:0000981">
    <property type="term" value="F:DNA-binding transcription factor activity, RNA polymerase II-specific"/>
    <property type="evidence" value="ECO:0007669"/>
    <property type="project" value="TreeGrafter"/>
</dbReference>
<protein>
    <recommendedName>
        <fullName evidence="5">SKI/SNO/DAC domain-containing protein</fullName>
    </recommendedName>
</protein>
<dbReference type="FunFam" id="3.10.260.20:FF:000001">
    <property type="entry name" value="Dachshund homolog 1"/>
    <property type="match status" value="1"/>
</dbReference>
<dbReference type="InterPro" id="IPR003380">
    <property type="entry name" value="SKI/SNO/DAC"/>
</dbReference>
<name>A0A2A2LKH8_9BILA</name>
<dbReference type="EMBL" id="LIAE01006642">
    <property type="protein sequence ID" value="PAV86704.1"/>
    <property type="molecule type" value="Genomic_DNA"/>
</dbReference>
<dbReference type="GO" id="GO:0005634">
    <property type="term" value="C:nucleus"/>
    <property type="evidence" value="ECO:0007669"/>
    <property type="project" value="UniProtKB-SubCell"/>
</dbReference>
<feature type="compositionally biased region" description="Low complexity" evidence="4">
    <location>
        <begin position="318"/>
        <end position="336"/>
    </location>
</feature>
<dbReference type="PANTHER" id="PTHR12577">
    <property type="entry name" value="DACHSHUND"/>
    <property type="match status" value="1"/>
</dbReference>
<keyword evidence="7" id="KW-1185">Reference proteome</keyword>
<dbReference type="PANTHER" id="PTHR12577:SF6">
    <property type="entry name" value="DACHSHUND, ISOFORM B"/>
    <property type="match status" value="1"/>
</dbReference>
<dbReference type="InterPro" id="IPR009061">
    <property type="entry name" value="DNA-bd_dom_put_sf"/>
</dbReference>
<dbReference type="GO" id="GO:0005667">
    <property type="term" value="C:transcription regulator complex"/>
    <property type="evidence" value="ECO:0007669"/>
    <property type="project" value="TreeGrafter"/>
</dbReference>
<dbReference type="GO" id="GO:0000978">
    <property type="term" value="F:RNA polymerase II cis-regulatory region sequence-specific DNA binding"/>
    <property type="evidence" value="ECO:0007669"/>
    <property type="project" value="TreeGrafter"/>
</dbReference>
<reference evidence="6 7" key="1">
    <citation type="journal article" date="2017" name="Curr. Biol.">
        <title>Genome architecture and evolution of a unichromosomal asexual nematode.</title>
        <authorList>
            <person name="Fradin H."/>
            <person name="Zegar C."/>
            <person name="Gutwein M."/>
            <person name="Lucas J."/>
            <person name="Kovtun M."/>
            <person name="Corcoran D."/>
            <person name="Baugh L.R."/>
            <person name="Kiontke K."/>
            <person name="Gunsalus K."/>
            <person name="Fitch D.H."/>
            <person name="Piano F."/>
        </authorList>
    </citation>
    <scope>NUCLEOTIDE SEQUENCE [LARGE SCALE GENOMIC DNA]</scope>
    <source>
        <strain evidence="6">PF1309</strain>
    </source>
</reference>
<gene>
    <name evidence="6" type="ORF">WR25_18074</name>
</gene>
<feature type="compositionally biased region" description="Acidic residues" evidence="4">
    <location>
        <begin position="340"/>
        <end position="349"/>
    </location>
</feature>
<dbReference type="SUPFAM" id="SSF46955">
    <property type="entry name" value="Putative DNA-binding domain"/>
    <property type="match status" value="1"/>
</dbReference>
<evidence type="ECO:0000313" key="6">
    <source>
        <dbReference type="EMBL" id="PAV86704.1"/>
    </source>
</evidence>
<evidence type="ECO:0000259" key="5">
    <source>
        <dbReference type="Pfam" id="PF02437"/>
    </source>
</evidence>
<evidence type="ECO:0000256" key="2">
    <source>
        <dbReference type="ARBA" id="ARBA00023242"/>
    </source>
</evidence>
<dbReference type="Proteomes" id="UP000218231">
    <property type="component" value="Unassembled WGS sequence"/>
</dbReference>
<dbReference type="STRING" id="2018661.A0A2A2LKH8"/>
<keyword evidence="2" id="KW-0539">Nucleus</keyword>
<dbReference type="InterPro" id="IPR037000">
    <property type="entry name" value="Ski_DNA-bd_sf"/>
</dbReference>
<feature type="compositionally biased region" description="Low complexity" evidence="4">
    <location>
        <begin position="382"/>
        <end position="399"/>
    </location>
</feature>
<evidence type="ECO:0000256" key="3">
    <source>
        <dbReference type="ARBA" id="ARBA00038192"/>
    </source>
</evidence>
<feature type="compositionally biased region" description="Polar residues" evidence="4">
    <location>
        <begin position="351"/>
        <end position="368"/>
    </location>
</feature>